<keyword evidence="5" id="KW-1185">Reference proteome</keyword>
<evidence type="ECO:0000313" key="5">
    <source>
        <dbReference type="Proteomes" id="UP000542674"/>
    </source>
</evidence>
<accession>A0A7W7T0X9</accession>
<feature type="repeat" description="TPR" evidence="3">
    <location>
        <begin position="511"/>
        <end position="544"/>
    </location>
</feature>
<dbReference type="InterPro" id="IPR050498">
    <property type="entry name" value="Ycf3"/>
</dbReference>
<dbReference type="Proteomes" id="UP000542674">
    <property type="component" value="Unassembled WGS sequence"/>
</dbReference>
<protein>
    <submittedName>
        <fullName evidence="4">Tetratricopeptide (TPR) repeat protein</fullName>
    </submittedName>
</protein>
<gene>
    <name evidence="4" type="ORF">F4559_001887</name>
</gene>
<dbReference type="Pfam" id="PF13432">
    <property type="entry name" value="TPR_16"/>
    <property type="match status" value="1"/>
</dbReference>
<evidence type="ECO:0000256" key="1">
    <source>
        <dbReference type="ARBA" id="ARBA00022737"/>
    </source>
</evidence>
<evidence type="ECO:0000313" key="4">
    <source>
        <dbReference type="EMBL" id="MBB4964528.1"/>
    </source>
</evidence>
<keyword evidence="2 3" id="KW-0802">TPR repeat</keyword>
<organism evidence="4 5">
    <name type="scientific">Saccharothrix violaceirubra</name>
    <dbReference type="NCBI Taxonomy" id="413306"/>
    <lineage>
        <taxon>Bacteria</taxon>
        <taxon>Bacillati</taxon>
        <taxon>Actinomycetota</taxon>
        <taxon>Actinomycetes</taxon>
        <taxon>Pseudonocardiales</taxon>
        <taxon>Pseudonocardiaceae</taxon>
        <taxon>Saccharothrix</taxon>
    </lineage>
</organism>
<dbReference type="SUPFAM" id="SSF48452">
    <property type="entry name" value="TPR-like"/>
    <property type="match status" value="2"/>
</dbReference>
<dbReference type="InterPro" id="IPR011990">
    <property type="entry name" value="TPR-like_helical_dom_sf"/>
</dbReference>
<name>A0A7W7T0X9_9PSEU</name>
<dbReference type="PANTHER" id="PTHR44858:SF1">
    <property type="entry name" value="UDP-N-ACETYLGLUCOSAMINE--PEPTIDE N-ACETYLGLUCOSAMINYLTRANSFERASE SPINDLY-RELATED"/>
    <property type="match status" value="1"/>
</dbReference>
<proteinExistence type="predicted"/>
<evidence type="ECO:0000256" key="2">
    <source>
        <dbReference type="ARBA" id="ARBA00022803"/>
    </source>
</evidence>
<sequence length="691" mass="76185">MFGVPGPGTLMAHHVWLRACTPTDRAHVREALDLPPPLLVVDAHRGLRGPYTGAGALLRAVAPEAFRHAPDLAVRHNTELATAAPELAVHVPTAWSTLEWTVSDERRTRFYSRLHTRGIADGITAFLRTHLDQADGPRTLVVDNVHHADQTDREFLAVLLRRMDPARLTVVVGTDHDDLDDPPGPLSVSLPRVLPEFARVVDGPSVARHHDDRTYVDSDGTTDNPDAIAEYRALPKEERARLHDERCDALYALGEQSLALGAIPFHAERGTRRATLGVNALKHALGHCRKVGLYHAAADLALRGRALVERTREPGLWWHFTEGAAAALATSGRADEAALVYDEARSVTENPEQQLRLAYGTAMLHVRHLPAHRRDPAQARGWMDLAIALADRLTDPREAAFHGVFARNGLALIEVRDGHTDEALRLVDAGLAALDQEHALLHSVLRLNRGLVLAAAGRFEDALDEHFANTVLDPGFPEHHFHVGTLLRRLGRDREAIEAFERVLTLSPPFPEVHYNLADAWSELGDARRALAEFDQVLDLDPEHLRAYVNRAALRFEVGDTHGAREDVEAGLLLAPEDPHLLCVKAKLLAEDGDLRAAAAVLSTAVRHDPSFASAWALRGQLRFETGDFTGALADLDRAVALDDSPEVRFNRAVVFEKVGRYRDAAEDYRAVVDTYEDARSRLDFCLRAVG</sequence>
<evidence type="ECO:0000256" key="3">
    <source>
        <dbReference type="PROSITE-ProRule" id="PRU00339"/>
    </source>
</evidence>
<dbReference type="EMBL" id="JACHJS010000001">
    <property type="protein sequence ID" value="MBB4964528.1"/>
    <property type="molecule type" value="Genomic_DNA"/>
</dbReference>
<dbReference type="InterPro" id="IPR019734">
    <property type="entry name" value="TPR_rpt"/>
</dbReference>
<dbReference type="Pfam" id="PF14559">
    <property type="entry name" value="TPR_19"/>
    <property type="match status" value="1"/>
</dbReference>
<dbReference type="PROSITE" id="PS50293">
    <property type="entry name" value="TPR_REGION"/>
    <property type="match status" value="1"/>
</dbReference>
<dbReference type="SMART" id="SM00028">
    <property type="entry name" value="TPR"/>
    <property type="match status" value="7"/>
</dbReference>
<dbReference type="AlphaFoldDB" id="A0A7W7T0X9"/>
<dbReference type="PANTHER" id="PTHR44858">
    <property type="entry name" value="TETRATRICOPEPTIDE REPEAT PROTEIN 6"/>
    <property type="match status" value="1"/>
</dbReference>
<keyword evidence="1" id="KW-0677">Repeat</keyword>
<feature type="repeat" description="TPR" evidence="3">
    <location>
        <begin position="613"/>
        <end position="646"/>
    </location>
</feature>
<dbReference type="PROSITE" id="PS50005">
    <property type="entry name" value="TPR"/>
    <property type="match status" value="3"/>
</dbReference>
<dbReference type="Gene3D" id="1.25.40.10">
    <property type="entry name" value="Tetratricopeptide repeat domain"/>
    <property type="match status" value="2"/>
</dbReference>
<comment type="caution">
    <text evidence="4">The sequence shown here is derived from an EMBL/GenBank/DDBJ whole genome shotgun (WGS) entry which is preliminary data.</text>
</comment>
<reference evidence="4 5" key="1">
    <citation type="submission" date="2020-08" db="EMBL/GenBank/DDBJ databases">
        <title>Sequencing the genomes of 1000 actinobacteria strains.</title>
        <authorList>
            <person name="Klenk H.-P."/>
        </authorList>
    </citation>
    <scope>NUCLEOTIDE SEQUENCE [LARGE SCALE GENOMIC DNA]</scope>
    <source>
        <strain evidence="4 5">DSM 45084</strain>
    </source>
</reference>
<feature type="repeat" description="TPR" evidence="3">
    <location>
        <begin position="477"/>
        <end position="510"/>
    </location>
</feature>